<evidence type="ECO:0000259" key="2">
    <source>
        <dbReference type="PROSITE" id="PS00028"/>
    </source>
</evidence>
<feature type="domain" description="C2H2-type" evidence="2">
    <location>
        <begin position="729"/>
        <end position="750"/>
    </location>
</feature>
<name>A0ABM1MGB7_NICVS</name>
<feature type="compositionally biased region" description="Acidic residues" evidence="1">
    <location>
        <begin position="159"/>
        <end position="171"/>
    </location>
</feature>
<proteinExistence type="predicted"/>
<feature type="compositionally biased region" description="Acidic residues" evidence="1">
    <location>
        <begin position="116"/>
        <end position="146"/>
    </location>
</feature>
<accession>A0ABM1MGB7</accession>
<feature type="region of interest" description="Disordered" evidence="1">
    <location>
        <begin position="646"/>
        <end position="720"/>
    </location>
</feature>
<organism evidence="3 4">
    <name type="scientific">Nicrophorus vespilloides</name>
    <name type="common">Boreal carrion beetle</name>
    <dbReference type="NCBI Taxonomy" id="110193"/>
    <lineage>
        <taxon>Eukaryota</taxon>
        <taxon>Metazoa</taxon>
        <taxon>Ecdysozoa</taxon>
        <taxon>Arthropoda</taxon>
        <taxon>Hexapoda</taxon>
        <taxon>Insecta</taxon>
        <taxon>Pterygota</taxon>
        <taxon>Neoptera</taxon>
        <taxon>Endopterygota</taxon>
        <taxon>Coleoptera</taxon>
        <taxon>Polyphaga</taxon>
        <taxon>Staphyliniformia</taxon>
        <taxon>Silphidae</taxon>
        <taxon>Nicrophorinae</taxon>
        <taxon>Nicrophorus</taxon>
    </lineage>
</organism>
<feature type="compositionally biased region" description="Basic and acidic residues" evidence="1">
    <location>
        <begin position="655"/>
        <end position="666"/>
    </location>
</feature>
<keyword evidence="3" id="KW-1185">Reference proteome</keyword>
<protein>
    <submittedName>
        <fullName evidence="4">Altered inheritance of mitochondria protein 3-like isoform X1</fullName>
    </submittedName>
</protein>
<feature type="region of interest" description="Disordered" evidence="1">
    <location>
        <begin position="1"/>
        <end position="37"/>
    </location>
</feature>
<feature type="compositionally biased region" description="Low complexity" evidence="1">
    <location>
        <begin position="438"/>
        <end position="463"/>
    </location>
</feature>
<dbReference type="PROSITE" id="PS00028">
    <property type="entry name" value="ZINC_FINGER_C2H2_1"/>
    <property type="match status" value="2"/>
</dbReference>
<feature type="compositionally biased region" description="Pro residues" evidence="1">
    <location>
        <begin position="211"/>
        <end position="221"/>
    </location>
</feature>
<dbReference type="RefSeq" id="XP_017773617.1">
    <property type="nucleotide sequence ID" value="XM_017918128.1"/>
</dbReference>
<dbReference type="SMART" id="SM00355">
    <property type="entry name" value="ZnF_C2H2"/>
    <property type="match status" value="2"/>
</dbReference>
<sequence length="834" mass="92162">MLAMTEPAVEHDLGQPGITNDVDSPNDSYYSSSDDDETPLKCFECDVEFTGKKFLHNHLLHHIKQPWVSLSRVQLAPIKITLKSTSANNFEIVSSPQASPKIDDPQDTAYEATESSVEDEENEEQHEQLETEEEEEEDEDSADQELGEISPSANNESEGIPEDENTDEDGSEIMTNVRFSPTFIGDGLESENSQDEEVGKQTDYNHIPGAEPTPPPEPSPEYPKIRIKSGLLKEPLTITEITDDNPNGDYNQTEYNSECTHWATPSLEDPLRLPETGENDSSILSNLFTNNNDRAKDLGFTTSDPEFVSLESSSRTSSNNALQVFNSTTNSTSSNNPLDTLSNLPMQQLAQQVSRLQPSGNNGMHQQNVLINIQQFPQAPPPQPHPYQQVMYPPHPPQPMYHQPYQYQPPNPMYYPQTPAYSHMPPPPRPQMPPPGQQIPQNQQQQQQQQQQANNQQVQYRQPMQSHPRQQQPMMGPRHGGPGSRGGMARGGMQMGPRGGYGTRQPMATRQRAPMSRGRGGGLMPGIRGPRARMPLPNGAVMTQNGPRMMKRSPDIVQNMQAKRKKIDVLVPDKHDDADCQVIAVQPKNTGLPQIQSIQGNCQEPTDNNIMHLSDSITLSVRNPPQKPPSPKKSDAKDVANILATRGITVTATPKSKENKQHDKTTEPPVAINLNSSVCIIPTNKKPSEKMTTVDLTEEPEPPPPPPSAPKQHLPKQHTSSNKVLPFQCDLCPAKYPNSFSLSKHRQTFHKTGSSADYGVPLIDLRTPGIMQRLASLGIHNYIPLPGANPDSTFALPIINSNTYKNGNLNAIGATSVLTLGPIRMFRATQANSK</sequence>
<gene>
    <name evidence="4" type="primary">LOC108560540</name>
</gene>
<feature type="region of interest" description="Disordered" evidence="1">
    <location>
        <begin position="95"/>
        <end position="226"/>
    </location>
</feature>
<feature type="domain" description="C2H2-type" evidence="2">
    <location>
        <begin position="42"/>
        <end position="62"/>
    </location>
</feature>
<dbReference type="InterPro" id="IPR013087">
    <property type="entry name" value="Znf_C2H2_type"/>
</dbReference>
<evidence type="ECO:0000313" key="4">
    <source>
        <dbReference type="RefSeq" id="XP_017773617.1"/>
    </source>
</evidence>
<feature type="compositionally biased region" description="Pro residues" evidence="1">
    <location>
        <begin position="424"/>
        <end position="437"/>
    </location>
</feature>
<evidence type="ECO:0000256" key="1">
    <source>
        <dbReference type="SAM" id="MobiDB-lite"/>
    </source>
</evidence>
<dbReference type="GeneID" id="108560540"/>
<feature type="compositionally biased region" description="Low complexity" evidence="1">
    <location>
        <begin position="20"/>
        <end position="32"/>
    </location>
</feature>
<dbReference type="Proteomes" id="UP000695000">
    <property type="component" value="Unplaced"/>
</dbReference>
<reference evidence="4" key="1">
    <citation type="submission" date="2025-08" db="UniProtKB">
        <authorList>
            <consortium name="RefSeq"/>
        </authorList>
    </citation>
    <scope>IDENTIFICATION</scope>
    <source>
        <tissue evidence="4">Whole Larva</tissue>
    </source>
</reference>
<feature type="region of interest" description="Disordered" evidence="1">
    <location>
        <begin position="376"/>
        <end position="550"/>
    </location>
</feature>
<feature type="compositionally biased region" description="Gly residues" evidence="1">
    <location>
        <begin position="478"/>
        <end position="502"/>
    </location>
</feature>
<evidence type="ECO:0000313" key="3">
    <source>
        <dbReference type="Proteomes" id="UP000695000"/>
    </source>
</evidence>